<dbReference type="PANTHER" id="PTHR24300:SF397">
    <property type="entry name" value="CYTOCHROME P450 2U1"/>
    <property type="match status" value="1"/>
</dbReference>
<keyword evidence="9 14" id="KW-0560">Oxidoreductase</keyword>
<dbReference type="OrthoDB" id="6141508at2759"/>
<organism evidence="15 16">
    <name type="scientific">Lingula anatina</name>
    <name type="common">Brachiopod</name>
    <name type="synonym">Lingula unguis</name>
    <dbReference type="NCBI Taxonomy" id="7574"/>
    <lineage>
        <taxon>Eukaryota</taxon>
        <taxon>Metazoa</taxon>
        <taxon>Spiralia</taxon>
        <taxon>Lophotrochozoa</taxon>
        <taxon>Brachiopoda</taxon>
        <taxon>Linguliformea</taxon>
        <taxon>Lingulata</taxon>
        <taxon>Lingulida</taxon>
        <taxon>Linguloidea</taxon>
        <taxon>Lingulidae</taxon>
        <taxon>Lingula</taxon>
    </lineage>
</organism>
<evidence type="ECO:0000256" key="11">
    <source>
        <dbReference type="ARBA" id="ARBA00023033"/>
    </source>
</evidence>
<evidence type="ECO:0000256" key="7">
    <source>
        <dbReference type="ARBA" id="ARBA00022824"/>
    </source>
</evidence>
<dbReference type="Pfam" id="PF00067">
    <property type="entry name" value="p450"/>
    <property type="match status" value="1"/>
</dbReference>
<dbReference type="InterPro" id="IPR002401">
    <property type="entry name" value="Cyt_P450_E_grp-I"/>
</dbReference>
<evidence type="ECO:0000256" key="10">
    <source>
        <dbReference type="ARBA" id="ARBA00023004"/>
    </source>
</evidence>
<sequence>MRASYGDFLDMSIVLCTVAFLLLLLLARQRDRFNLPPGPWGFPVVGVLPLLDKDPQLTMMKWAKKYGNIFTVKMGTTTTVILNGYEAIRDVFQRQGASSSGRPHLPAFGFLRGKGILCADYNKAFKRQREFIIKYLSKLDVEKHIEDEVDALMQYIRHKNGQPFDFNSAVSASTSNIIGAILFGSRQEYDDPDFQALINAYHHAIKLSSQASIQNFLPFLWFLPQCRKLSIAWEAFAEAVNRILEKHKKGYRPLATRGLTDAMMHQINMNDLNEGSLFDFDDVKGNCQTLYASGSERVAAVLTWGMLFLLSYPDVCNKLQSELDEVVGKSRRPTLDDRPNLPFTCATLMEIQRCNNTSPFSVPHKATQDIRVHGYLIPKGTQLMANYWSIFMNETVWPNPYDFQPMRFIDDRGNVKKVEGFIPFSLGKRSCPGESLARPEMFLILTTLVHAFTFHVPDGEVLPAPVGITGAVYMSPKFAVCARPKN</sequence>
<dbReference type="GO" id="GO:0006805">
    <property type="term" value="P:xenobiotic metabolic process"/>
    <property type="evidence" value="ECO:0007669"/>
    <property type="project" value="TreeGrafter"/>
</dbReference>
<dbReference type="InterPro" id="IPR001128">
    <property type="entry name" value="Cyt_P450"/>
</dbReference>
<keyword evidence="5 13" id="KW-0349">Heme</keyword>
<dbReference type="SUPFAM" id="SSF48264">
    <property type="entry name" value="Cytochrome P450"/>
    <property type="match status" value="1"/>
</dbReference>
<dbReference type="GO" id="GO:0020037">
    <property type="term" value="F:heme binding"/>
    <property type="evidence" value="ECO:0007669"/>
    <property type="project" value="InterPro"/>
</dbReference>
<keyword evidence="12" id="KW-0472">Membrane</keyword>
<evidence type="ECO:0000256" key="3">
    <source>
        <dbReference type="ARBA" id="ARBA00004406"/>
    </source>
</evidence>
<reference evidence="16" key="1">
    <citation type="submission" date="2025-08" db="UniProtKB">
        <authorList>
            <consortium name="RefSeq"/>
        </authorList>
    </citation>
    <scope>IDENTIFICATION</scope>
    <source>
        <tissue evidence="16">Gonads</tissue>
    </source>
</reference>
<keyword evidence="7" id="KW-0256">Endoplasmic reticulum</keyword>
<evidence type="ECO:0000256" key="5">
    <source>
        <dbReference type="ARBA" id="ARBA00022617"/>
    </source>
</evidence>
<proteinExistence type="inferred from homology"/>
<protein>
    <submittedName>
        <fullName evidence="16">Cytochrome P450 2D4-like isoform X1</fullName>
    </submittedName>
</protein>
<dbReference type="PRINTS" id="PR00385">
    <property type="entry name" value="P450"/>
</dbReference>
<comment type="cofactor">
    <cofactor evidence="1 13">
        <name>heme</name>
        <dbReference type="ChEBI" id="CHEBI:30413"/>
    </cofactor>
</comment>
<dbReference type="GO" id="GO:0006082">
    <property type="term" value="P:organic acid metabolic process"/>
    <property type="evidence" value="ECO:0007669"/>
    <property type="project" value="TreeGrafter"/>
</dbReference>
<evidence type="ECO:0000256" key="14">
    <source>
        <dbReference type="RuleBase" id="RU000461"/>
    </source>
</evidence>
<accession>A0A1S3HUL3</accession>
<keyword evidence="11 14" id="KW-0503">Monooxygenase</keyword>
<evidence type="ECO:0000256" key="8">
    <source>
        <dbReference type="ARBA" id="ARBA00022848"/>
    </source>
</evidence>
<evidence type="ECO:0000256" key="6">
    <source>
        <dbReference type="ARBA" id="ARBA00022723"/>
    </source>
</evidence>
<keyword evidence="10 13" id="KW-0408">Iron</keyword>
<dbReference type="FunFam" id="1.10.630.10:FF:000238">
    <property type="entry name" value="Cytochrome P450 2A6"/>
    <property type="match status" value="1"/>
</dbReference>
<dbReference type="InterPro" id="IPR036396">
    <property type="entry name" value="Cyt_P450_sf"/>
</dbReference>
<gene>
    <name evidence="16" type="primary">LOC106158349</name>
</gene>
<dbReference type="AlphaFoldDB" id="A0A1S3HUL3"/>
<dbReference type="GO" id="GO:0008395">
    <property type="term" value="F:steroid hydroxylase activity"/>
    <property type="evidence" value="ECO:0007669"/>
    <property type="project" value="TreeGrafter"/>
</dbReference>
<dbReference type="KEGG" id="lak:106158349"/>
<feature type="binding site" description="axial binding residue" evidence="13">
    <location>
        <position position="431"/>
    </location>
    <ligand>
        <name>heme</name>
        <dbReference type="ChEBI" id="CHEBI:30413"/>
    </ligand>
    <ligandPart>
        <name>Fe</name>
        <dbReference type="ChEBI" id="CHEBI:18248"/>
    </ligandPart>
</feature>
<evidence type="ECO:0000256" key="13">
    <source>
        <dbReference type="PIRSR" id="PIRSR602401-1"/>
    </source>
</evidence>
<dbReference type="STRING" id="7574.A0A1S3HUL3"/>
<evidence type="ECO:0000313" key="16">
    <source>
        <dbReference type="RefSeq" id="XP_013389732.1"/>
    </source>
</evidence>
<dbReference type="GO" id="GO:0005789">
    <property type="term" value="C:endoplasmic reticulum membrane"/>
    <property type="evidence" value="ECO:0007669"/>
    <property type="project" value="UniProtKB-SubCell"/>
</dbReference>
<dbReference type="GO" id="GO:0005506">
    <property type="term" value="F:iron ion binding"/>
    <property type="evidence" value="ECO:0007669"/>
    <property type="project" value="InterPro"/>
</dbReference>
<evidence type="ECO:0000256" key="4">
    <source>
        <dbReference type="ARBA" id="ARBA00010617"/>
    </source>
</evidence>
<comment type="subcellular location">
    <subcellularLocation>
        <location evidence="3">Endoplasmic reticulum membrane</location>
        <topology evidence="3">Peripheral membrane protein</topology>
    </subcellularLocation>
    <subcellularLocation>
        <location evidence="2">Microsome membrane</location>
        <topology evidence="2">Peripheral membrane protein</topology>
    </subcellularLocation>
</comment>
<keyword evidence="15" id="KW-1185">Reference proteome</keyword>
<dbReference type="PANTHER" id="PTHR24300">
    <property type="entry name" value="CYTOCHROME P450 508A4-RELATED"/>
    <property type="match status" value="1"/>
</dbReference>
<dbReference type="PROSITE" id="PS00086">
    <property type="entry name" value="CYTOCHROME_P450"/>
    <property type="match status" value="1"/>
</dbReference>
<evidence type="ECO:0000256" key="2">
    <source>
        <dbReference type="ARBA" id="ARBA00004174"/>
    </source>
</evidence>
<evidence type="ECO:0000256" key="9">
    <source>
        <dbReference type="ARBA" id="ARBA00023002"/>
    </source>
</evidence>
<dbReference type="GeneID" id="106158349"/>
<dbReference type="PRINTS" id="PR00463">
    <property type="entry name" value="EP450I"/>
</dbReference>
<dbReference type="InterPro" id="IPR050182">
    <property type="entry name" value="Cytochrome_P450_fam2"/>
</dbReference>
<dbReference type="Proteomes" id="UP000085678">
    <property type="component" value="Unplaced"/>
</dbReference>
<keyword evidence="8" id="KW-0492">Microsome</keyword>
<dbReference type="RefSeq" id="XP_013389732.1">
    <property type="nucleotide sequence ID" value="XM_013534278.1"/>
</dbReference>
<dbReference type="InterPro" id="IPR017972">
    <property type="entry name" value="Cyt_P450_CS"/>
</dbReference>
<evidence type="ECO:0000313" key="15">
    <source>
        <dbReference type="Proteomes" id="UP000085678"/>
    </source>
</evidence>
<dbReference type="Gene3D" id="1.10.630.10">
    <property type="entry name" value="Cytochrome P450"/>
    <property type="match status" value="1"/>
</dbReference>
<name>A0A1S3HUL3_LINAN</name>
<evidence type="ECO:0000256" key="12">
    <source>
        <dbReference type="ARBA" id="ARBA00023136"/>
    </source>
</evidence>
<dbReference type="GO" id="GO:0016712">
    <property type="term" value="F:oxidoreductase activity, acting on paired donors, with incorporation or reduction of molecular oxygen, reduced flavin or flavoprotein as one donor, and incorporation of one atom of oxygen"/>
    <property type="evidence" value="ECO:0007669"/>
    <property type="project" value="TreeGrafter"/>
</dbReference>
<dbReference type="InParanoid" id="A0A1S3HUL3"/>
<evidence type="ECO:0000256" key="1">
    <source>
        <dbReference type="ARBA" id="ARBA00001971"/>
    </source>
</evidence>
<keyword evidence="6 13" id="KW-0479">Metal-binding</keyword>
<comment type="similarity">
    <text evidence="4 14">Belongs to the cytochrome P450 family.</text>
</comment>